<dbReference type="OrthoDB" id="9999502at2"/>
<evidence type="ECO:0000256" key="2">
    <source>
        <dbReference type="SAM" id="Phobius"/>
    </source>
</evidence>
<accession>A0A501WBQ8</accession>
<name>A0A501WBQ8_9BACT</name>
<keyword evidence="4" id="KW-1185">Reference proteome</keyword>
<evidence type="ECO:0000256" key="1">
    <source>
        <dbReference type="SAM" id="Coils"/>
    </source>
</evidence>
<reference evidence="3 4" key="1">
    <citation type="submission" date="2019-06" db="EMBL/GenBank/DDBJ databases">
        <title>A novel bacterium of genus Pontibacter, isolated from marine sediment.</title>
        <authorList>
            <person name="Huang H."/>
            <person name="Mo K."/>
            <person name="Hu Y."/>
        </authorList>
    </citation>
    <scope>NUCLEOTIDE SEQUENCE [LARGE SCALE GENOMIC DNA]</scope>
    <source>
        <strain evidence="3 4">HB172049</strain>
    </source>
</reference>
<evidence type="ECO:0000313" key="4">
    <source>
        <dbReference type="Proteomes" id="UP000316727"/>
    </source>
</evidence>
<keyword evidence="1" id="KW-0175">Coiled coil</keyword>
<sequence>MHPTTTNISNWFKNPAPENQLQTFIERNPNFTSSETTIEEAAAQLEVVKNHVLIAIENGEFDKISFINRNQMATHLTSITGHLNIIAQHSYNVGHSTVKNQAVALITNILHIYELFIHLPILNNSKGLYSYKEEVKELVKGKKQFEKNLAEIQKAEGVFNETQGLLTNVKQQVDEWTKTNATLKSEYKTVINIKKQIDALYQDIQTSVQDINNKKLVINSVHTNAQSIEDTIEASGNKIKKFIEQKTGDIQFFIDTETDFFSKELKALVDKTSSIVVTNLEQQRKVNQLLEGANAGRLYRSFWLRKKQLEEKQKYWLGGIISINILIVCLSILLVNGSEWLGVNPLDLKDIDGAFIFKLVISIPLLFLDYFIVSQYNSRAELIEKYSFKSALSLSLLSYNEMIKENAESDESREFINKTVDLIYESPFDTPRAPKGYNRFLQKIEEHTHNAVSKGIEKVTS</sequence>
<gene>
    <name evidence="3" type="ORF">FJM65_08785</name>
</gene>
<protein>
    <submittedName>
        <fullName evidence="3">Uncharacterized protein</fullName>
    </submittedName>
</protein>
<organism evidence="3 4">
    <name type="scientific">Pontibacter mangrovi</name>
    <dbReference type="NCBI Taxonomy" id="2589816"/>
    <lineage>
        <taxon>Bacteria</taxon>
        <taxon>Pseudomonadati</taxon>
        <taxon>Bacteroidota</taxon>
        <taxon>Cytophagia</taxon>
        <taxon>Cytophagales</taxon>
        <taxon>Hymenobacteraceae</taxon>
        <taxon>Pontibacter</taxon>
    </lineage>
</organism>
<comment type="caution">
    <text evidence="3">The sequence shown here is derived from an EMBL/GenBank/DDBJ whole genome shotgun (WGS) entry which is preliminary data.</text>
</comment>
<dbReference type="Proteomes" id="UP000316727">
    <property type="component" value="Unassembled WGS sequence"/>
</dbReference>
<dbReference type="EMBL" id="VFRQ01000004">
    <property type="protein sequence ID" value="TPE44247.1"/>
    <property type="molecule type" value="Genomic_DNA"/>
</dbReference>
<dbReference type="RefSeq" id="WP_140621140.1">
    <property type="nucleotide sequence ID" value="NZ_VFRQ01000004.1"/>
</dbReference>
<keyword evidence="2" id="KW-0472">Membrane</keyword>
<feature type="transmembrane region" description="Helical" evidence="2">
    <location>
        <begin position="315"/>
        <end position="335"/>
    </location>
</feature>
<keyword evidence="2" id="KW-0812">Transmembrane</keyword>
<proteinExistence type="predicted"/>
<keyword evidence="2" id="KW-1133">Transmembrane helix</keyword>
<evidence type="ECO:0000313" key="3">
    <source>
        <dbReference type="EMBL" id="TPE44247.1"/>
    </source>
</evidence>
<dbReference type="AlphaFoldDB" id="A0A501WBQ8"/>
<feature type="transmembrane region" description="Helical" evidence="2">
    <location>
        <begin position="355"/>
        <end position="373"/>
    </location>
</feature>
<feature type="coiled-coil region" evidence="1">
    <location>
        <begin position="135"/>
        <end position="186"/>
    </location>
</feature>